<dbReference type="EMBL" id="JPPY01000100">
    <property type="protein sequence ID" value="KND35011.1"/>
    <property type="molecule type" value="Genomic_DNA"/>
</dbReference>
<evidence type="ECO:0000256" key="1">
    <source>
        <dbReference type="SAM" id="SignalP"/>
    </source>
</evidence>
<feature type="signal peptide" evidence="1">
    <location>
        <begin position="1"/>
        <end position="25"/>
    </location>
</feature>
<gene>
    <name evidence="2" type="ORF">IQ63_15180</name>
</gene>
<proteinExistence type="predicted"/>
<organism evidence="2 3">
    <name type="scientific">Streptomyces acidiscabies</name>
    <dbReference type="NCBI Taxonomy" id="42234"/>
    <lineage>
        <taxon>Bacteria</taxon>
        <taxon>Bacillati</taxon>
        <taxon>Actinomycetota</taxon>
        <taxon>Actinomycetes</taxon>
        <taxon>Kitasatosporales</taxon>
        <taxon>Streptomycetaceae</taxon>
        <taxon>Streptomyces</taxon>
    </lineage>
</organism>
<keyword evidence="1" id="KW-0732">Signal</keyword>
<sequence length="184" mass="19597">MFRLRPKWRTRFLAFAAAASAGVLAVSACSKGNGDDKKNYTIPSTLCGIKTDPELVDPFLPGGDSIAAKSSTLSGGADRCDVTVDGKVAVREILTWWGDRETVATVAAAYAKTDDGKVTDDERYLYSGVGAVGKTSEECKSTEHPEQDLYGVVQVFTADRSDPEAMKELIASYIQGLEASAECG</sequence>
<protein>
    <recommendedName>
        <fullName evidence="4">DUF3558 domain-containing protein</fullName>
    </recommendedName>
</protein>
<dbReference type="AlphaFoldDB" id="A0A0L0KAY9"/>
<feature type="chain" id="PRO_5038610964" description="DUF3558 domain-containing protein" evidence="1">
    <location>
        <begin position="26"/>
        <end position="184"/>
    </location>
</feature>
<evidence type="ECO:0008006" key="4">
    <source>
        <dbReference type="Google" id="ProtNLM"/>
    </source>
</evidence>
<dbReference type="Proteomes" id="UP000037151">
    <property type="component" value="Unassembled WGS sequence"/>
</dbReference>
<name>A0A0L0KAY9_9ACTN</name>
<accession>A0A0L0KAY9</accession>
<dbReference type="PATRIC" id="fig|42234.21.peg.3130"/>
<reference evidence="3" key="1">
    <citation type="submission" date="2014-07" db="EMBL/GenBank/DDBJ databases">
        <title>Genome sequencing of plant-pathogenic Streptomyces species.</title>
        <authorList>
            <person name="Harrison J."/>
            <person name="Sapp M."/>
            <person name="Thwaites R."/>
            <person name="Studholme D.J."/>
        </authorList>
    </citation>
    <scope>NUCLEOTIDE SEQUENCE [LARGE SCALE GENOMIC DNA]</scope>
    <source>
        <strain evidence="3">NCPPB 4445</strain>
    </source>
</reference>
<comment type="caution">
    <text evidence="2">The sequence shown here is derived from an EMBL/GenBank/DDBJ whole genome shotgun (WGS) entry which is preliminary data.</text>
</comment>
<dbReference type="PROSITE" id="PS51257">
    <property type="entry name" value="PROKAR_LIPOPROTEIN"/>
    <property type="match status" value="1"/>
</dbReference>
<evidence type="ECO:0000313" key="3">
    <source>
        <dbReference type="Proteomes" id="UP000037151"/>
    </source>
</evidence>
<evidence type="ECO:0000313" key="2">
    <source>
        <dbReference type="EMBL" id="KND35011.1"/>
    </source>
</evidence>